<sequence>MSLSVISVIPLCLANARHNHLSPDIEGGKLRCPAQISRLRVEKIEGGLMVAGVVVANNCQIILPIFGFLFLLVGIVLTAAAYRGPAEDEPPENYADRLQFTDNARKLGPGCIVVGTLMLIAGFSLCILTKRARRKQQTVGFHCPLHGDFYPLSPGAGSKTLAGINSDRRCLCWPRKRGPGAVAVGPPQCPHSQVSSKRSSLASSPHSQCPTPQPFLVKSGSVSGLIIQSAQLSPDPQFGSLRSLEPREVASFPLSRTPTPPRMLESFAPNGNVVQVPDEESLVDSQFEPVPIERSGPRKSVTILLPPDDKV</sequence>
<feature type="transmembrane region" description="Helical" evidence="2">
    <location>
        <begin position="107"/>
        <end position="128"/>
    </location>
</feature>
<keyword evidence="2" id="KW-0812">Transmembrane</keyword>
<keyword evidence="2" id="KW-0472">Membrane</keyword>
<evidence type="ECO:0000313" key="4">
    <source>
        <dbReference type="Proteomes" id="UP001431783"/>
    </source>
</evidence>
<keyword evidence="4" id="KW-1185">Reference proteome</keyword>
<gene>
    <name evidence="3" type="ORF">WA026_019698</name>
</gene>
<dbReference type="AlphaFoldDB" id="A0AAW1UGM4"/>
<proteinExistence type="predicted"/>
<keyword evidence="2" id="KW-1133">Transmembrane helix</keyword>
<name>A0AAW1UGM4_9CUCU</name>
<evidence type="ECO:0000313" key="3">
    <source>
        <dbReference type="EMBL" id="KAK9882184.1"/>
    </source>
</evidence>
<dbReference type="Proteomes" id="UP001431783">
    <property type="component" value="Unassembled WGS sequence"/>
</dbReference>
<protein>
    <submittedName>
        <fullName evidence="3">Uncharacterized protein</fullName>
    </submittedName>
</protein>
<feature type="region of interest" description="Disordered" evidence="1">
    <location>
        <begin position="183"/>
        <end position="210"/>
    </location>
</feature>
<organism evidence="3 4">
    <name type="scientific">Henosepilachna vigintioctopunctata</name>
    <dbReference type="NCBI Taxonomy" id="420089"/>
    <lineage>
        <taxon>Eukaryota</taxon>
        <taxon>Metazoa</taxon>
        <taxon>Ecdysozoa</taxon>
        <taxon>Arthropoda</taxon>
        <taxon>Hexapoda</taxon>
        <taxon>Insecta</taxon>
        <taxon>Pterygota</taxon>
        <taxon>Neoptera</taxon>
        <taxon>Endopterygota</taxon>
        <taxon>Coleoptera</taxon>
        <taxon>Polyphaga</taxon>
        <taxon>Cucujiformia</taxon>
        <taxon>Coccinelloidea</taxon>
        <taxon>Coccinellidae</taxon>
        <taxon>Epilachninae</taxon>
        <taxon>Epilachnini</taxon>
        <taxon>Henosepilachna</taxon>
    </lineage>
</organism>
<reference evidence="3 4" key="1">
    <citation type="submission" date="2023-03" db="EMBL/GenBank/DDBJ databases">
        <title>Genome insight into feeding habits of ladybird beetles.</title>
        <authorList>
            <person name="Li H.-S."/>
            <person name="Huang Y.-H."/>
            <person name="Pang H."/>
        </authorList>
    </citation>
    <scope>NUCLEOTIDE SEQUENCE [LARGE SCALE GENOMIC DNA]</scope>
    <source>
        <strain evidence="3">SYSU_2023b</strain>
        <tissue evidence="3">Whole body</tissue>
    </source>
</reference>
<accession>A0AAW1UGM4</accession>
<comment type="caution">
    <text evidence="3">The sequence shown here is derived from an EMBL/GenBank/DDBJ whole genome shotgun (WGS) entry which is preliminary data.</text>
</comment>
<evidence type="ECO:0000256" key="2">
    <source>
        <dbReference type="SAM" id="Phobius"/>
    </source>
</evidence>
<feature type="region of interest" description="Disordered" evidence="1">
    <location>
        <begin position="281"/>
        <end position="311"/>
    </location>
</feature>
<feature type="transmembrane region" description="Helical" evidence="2">
    <location>
        <begin position="61"/>
        <end position="82"/>
    </location>
</feature>
<evidence type="ECO:0000256" key="1">
    <source>
        <dbReference type="SAM" id="MobiDB-lite"/>
    </source>
</evidence>
<dbReference type="EMBL" id="JARQZJ010000073">
    <property type="protein sequence ID" value="KAK9882184.1"/>
    <property type="molecule type" value="Genomic_DNA"/>
</dbReference>
<feature type="compositionally biased region" description="Polar residues" evidence="1">
    <location>
        <begin position="190"/>
        <end position="210"/>
    </location>
</feature>